<feature type="transmembrane region" description="Helical" evidence="1">
    <location>
        <begin position="215"/>
        <end position="238"/>
    </location>
</feature>
<gene>
    <name evidence="3" type="ORF">DF168_00973</name>
</gene>
<dbReference type="EMBL" id="CP029803">
    <property type="protein sequence ID" value="AWT59778.1"/>
    <property type="molecule type" value="Genomic_DNA"/>
</dbReference>
<dbReference type="KEGG" id="mtar:DF168_00973"/>
<dbReference type="AlphaFoldDB" id="A0A2Z4AFK8"/>
<keyword evidence="1" id="KW-0812">Transmembrane</keyword>
<feature type="transmembrane region" description="Helical" evidence="1">
    <location>
        <begin position="184"/>
        <end position="203"/>
    </location>
</feature>
<feature type="transmembrane region" description="Helical" evidence="1">
    <location>
        <begin position="33"/>
        <end position="52"/>
    </location>
</feature>
<evidence type="ECO:0000313" key="3">
    <source>
        <dbReference type="EMBL" id="AWT59778.1"/>
    </source>
</evidence>
<feature type="transmembrane region" description="Helical" evidence="1">
    <location>
        <begin position="64"/>
        <end position="81"/>
    </location>
</feature>
<feature type="domain" description="EamA" evidence="2">
    <location>
        <begin position="5"/>
        <end position="136"/>
    </location>
</feature>
<evidence type="ECO:0000259" key="2">
    <source>
        <dbReference type="Pfam" id="PF00892"/>
    </source>
</evidence>
<protein>
    <recommendedName>
        <fullName evidence="2">EamA domain-containing protein</fullName>
    </recommendedName>
</protein>
<feature type="transmembrane region" description="Helical" evidence="1">
    <location>
        <begin position="93"/>
        <end position="112"/>
    </location>
</feature>
<dbReference type="GO" id="GO:0016020">
    <property type="term" value="C:membrane"/>
    <property type="evidence" value="ECO:0007669"/>
    <property type="project" value="InterPro"/>
</dbReference>
<sequence length="293" mass="31758">MSLFPLFLILLSTILHAGWNVQARRSGGKVVGLYFSRILIMTVLLGAVPAIWVQISSPLIPAEAWLLLIASGICCGVYYAALSKAYAQEELNVVYPIARAIPVIFVGIFDIFLNEEPSLLGWGGMVIVVLGCIFVAFRSGESVSVSTVFGPSTVPLLGAALGTTGYSVMDNAAAELVVTGPTSAAVYCYFYLATGAFVYFSITNRTAFWKINLKIDFVPVLAGVILNFGAYWLVLWAYQMSSRAGYVVACRQFSIVVGVIMAIVFLKERVPSHRWLAVGSIMVGLFIILVWGK</sequence>
<keyword evidence="1" id="KW-0472">Membrane</keyword>
<organism evidence="3 4">
    <name type="scientific">Candidatus Moanibacter tarae</name>
    <dbReference type="NCBI Taxonomy" id="2200854"/>
    <lineage>
        <taxon>Bacteria</taxon>
        <taxon>Pseudomonadati</taxon>
        <taxon>Verrucomicrobiota</taxon>
        <taxon>Opitutia</taxon>
        <taxon>Puniceicoccales</taxon>
        <taxon>Puniceicoccales incertae sedis</taxon>
        <taxon>Candidatus Moanibacter</taxon>
    </lineage>
</organism>
<dbReference type="Proteomes" id="UP000247465">
    <property type="component" value="Chromosome"/>
</dbReference>
<accession>A0A2Z4AFK8</accession>
<name>A0A2Z4AFK8_9BACT</name>
<feature type="transmembrane region" description="Helical" evidence="1">
    <location>
        <begin position="244"/>
        <end position="266"/>
    </location>
</feature>
<dbReference type="SUPFAM" id="SSF103481">
    <property type="entry name" value="Multidrug resistance efflux transporter EmrE"/>
    <property type="match status" value="2"/>
</dbReference>
<proteinExistence type="predicted"/>
<dbReference type="Pfam" id="PF00892">
    <property type="entry name" value="EamA"/>
    <property type="match status" value="1"/>
</dbReference>
<evidence type="ECO:0000256" key="1">
    <source>
        <dbReference type="SAM" id="Phobius"/>
    </source>
</evidence>
<dbReference type="InterPro" id="IPR037185">
    <property type="entry name" value="EmrE-like"/>
</dbReference>
<dbReference type="InterPro" id="IPR000620">
    <property type="entry name" value="EamA_dom"/>
</dbReference>
<feature type="transmembrane region" description="Helical" evidence="1">
    <location>
        <begin position="119"/>
        <end position="137"/>
    </location>
</feature>
<reference evidence="3 4" key="1">
    <citation type="submission" date="2018-06" db="EMBL/GenBank/DDBJ databases">
        <title>Draft Genome Sequence of a Novel Marine Bacterium Related to the Verrucomicrobia.</title>
        <authorList>
            <person name="Vosseberg J."/>
            <person name="Martijn J."/>
            <person name="Ettema T.J.G."/>
        </authorList>
    </citation>
    <scope>NUCLEOTIDE SEQUENCE [LARGE SCALE GENOMIC DNA]</scope>
    <source>
        <strain evidence="3">TARA_B100001123</strain>
    </source>
</reference>
<feature type="transmembrane region" description="Helical" evidence="1">
    <location>
        <begin position="275"/>
        <end position="292"/>
    </location>
</feature>
<evidence type="ECO:0000313" key="4">
    <source>
        <dbReference type="Proteomes" id="UP000247465"/>
    </source>
</evidence>
<keyword evidence="1" id="KW-1133">Transmembrane helix</keyword>
<dbReference type="Gene3D" id="1.10.3730.20">
    <property type="match status" value="1"/>
</dbReference>